<feature type="compositionally biased region" description="Basic residues" evidence="1">
    <location>
        <begin position="263"/>
        <end position="284"/>
    </location>
</feature>
<feature type="non-terminal residue" evidence="2">
    <location>
        <position position="491"/>
    </location>
</feature>
<feature type="region of interest" description="Disordered" evidence="1">
    <location>
        <begin position="194"/>
        <end position="218"/>
    </location>
</feature>
<feature type="compositionally biased region" description="Pro residues" evidence="1">
    <location>
        <begin position="481"/>
        <end position="491"/>
    </location>
</feature>
<keyword evidence="2" id="KW-0808">Transferase</keyword>
<dbReference type="EMBL" id="CADCTD010000012">
    <property type="protein sequence ID" value="CAA9221019.1"/>
    <property type="molecule type" value="Genomic_DNA"/>
</dbReference>
<feature type="region of interest" description="Disordered" evidence="1">
    <location>
        <begin position="1"/>
        <end position="178"/>
    </location>
</feature>
<evidence type="ECO:0000313" key="2">
    <source>
        <dbReference type="EMBL" id="CAA9221019.1"/>
    </source>
</evidence>
<feature type="compositionally biased region" description="Basic residues" evidence="1">
    <location>
        <begin position="393"/>
        <end position="404"/>
    </location>
</feature>
<feature type="compositionally biased region" description="Basic residues" evidence="1">
    <location>
        <begin position="73"/>
        <end position="92"/>
    </location>
</feature>
<feature type="region of interest" description="Disordered" evidence="1">
    <location>
        <begin position="246"/>
        <end position="491"/>
    </location>
</feature>
<proteinExistence type="predicted"/>
<protein>
    <submittedName>
        <fullName evidence="2">Malonyl CoA-acyl carrier protein transacylase</fullName>
        <ecNumber evidence="2">2.3.1.39</ecNumber>
    </submittedName>
</protein>
<feature type="compositionally biased region" description="Pro residues" evidence="1">
    <location>
        <begin position="285"/>
        <end position="296"/>
    </location>
</feature>
<feature type="non-terminal residue" evidence="2">
    <location>
        <position position="1"/>
    </location>
</feature>
<feature type="compositionally biased region" description="Basic and acidic residues" evidence="1">
    <location>
        <begin position="153"/>
        <end position="162"/>
    </location>
</feature>
<sequence length="491" mass="54852">EPAHGAEGQATPGRRHRDPGRRLPAARRPRSRRLLEPARRGPGRRHQHPRRSLHPRRLRPSTPRRTGQVLQLRSRRAGRRDRLRRRRLRHLPARGGGDGPAAAPPPRTRGRGAGGCGPARLAPGRQRHRHLHRRLADRLRRSPPARPGGRRPLLHDRQRAVDPRQPPGQCLRPARPGANHRHRLLLRPGRPALGLRGAARRPHPRGAGRRGEHAALALPLPRLRPGGDALADRSLPCLRRQGRRLCPRRGRRHSAAEAPRGCAGRRRCDPRRHPRLRRECRRPHPWPVAPEQPSPGPVDRAGPVRIRGGPRPHRLFRGAWHRHRRGRPAGGRRDRRRHRPPPGGEAADRLGQDQYRPYRARGRHRRPAEGHADARARPHPALAPPRDAEPAYRLRRPRPARARHGGAAAPPAACGDRGEQLRLRRHQRLRPARRRAHGAGPAGAGGAGSAPAAAAALGPQRGRAEGARWPLAGPARHHPRPCPSRPAPRRR</sequence>
<feature type="compositionally biased region" description="Basic residues" evidence="1">
    <location>
        <begin position="13"/>
        <end position="32"/>
    </location>
</feature>
<dbReference type="EC" id="2.3.1.39" evidence="2"/>
<name>A0A6J4HFQ7_9PROT</name>
<feature type="compositionally biased region" description="Basic residues" evidence="1">
    <location>
        <begin position="41"/>
        <end position="59"/>
    </location>
</feature>
<feature type="compositionally biased region" description="Basic residues" evidence="1">
    <location>
        <begin position="423"/>
        <end position="437"/>
    </location>
</feature>
<feature type="compositionally biased region" description="Low complexity" evidence="1">
    <location>
        <begin position="449"/>
        <end position="461"/>
    </location>
</feature>
<feature type="compositionally biased region" description="Low complexity" evidence="1">
    <location>
        <begin position="405"/>
        <end position="415"/>
    </location>
</feature>
<keyword evidence="2" id="KW-0012">Acyltransferase</keyword>
<accession>A0A6J4HFQ7</accession>
<dbReference type="GO" id="GO:0004314">
    <property type="term" value="F:[acyl-carrier-protein] S-malonyltransferase activity"/>
    <property type="evidence" value="ECO:0007669"/>
    <property type="project" value="UniProtKB-EC"/>
</dbReference>
<reference evidence="2" key="1">
    <citation type="submission" date="2020-02" db="EMBL/GenBank/DDBJ databases">
        <authorList>
            <person name="Meier V. D."/>
        </authorList>
    </citation>
    <scope>NUCLEOTIDE SEQUENCE</scope>
    <source>
        <strain evidence="2">AVDCRST_MAG27</strain>
    </source>
</reference>
<dbReference type="AlphaFoldDB" id="A0A6J4HFQ7"/>
<feature type="compositionally biased region" description="Basic and acidic residues" evidence="1">
    <location>
        <begin position="367"/>
        <end position="376"/>
    </location>
</feature>
<feature type="compositionally biased region" description="Basic residues" evidence="1">
    <location>
        <begin position="308"/>
        <end position="327"/>
    </location>
</feature>
<feature type="compositionally biased region" description="Basic residues" evidence="1">
    <location>
        <begin position="198"/>
        <end position="208"/>
    </location>
</feature>
<organism evidence="2">
    <name type="scientific">uncultured Craurococcus sp</name>
    <dbReference type="NCBI Taxonomy" id="1135998"/>
    <lineage>
        <taxon>Bacteria</taxon>
        <taxon>Pseudomonadati</taxon>
        <taxon>Pseudomonadota</taxon>
        <taxon>Alphaproteobacteria</taxon>
        <taxon>Acetobacterales</taxon>
        <taxon>Acetobacteraceae</taxon>
        <taxon>Craurococcus</taxon>
        <taxon>environmental samples</taxon>
    </lineage>
</organism>
<gene>
    <name evidence="2" type="ORF">AVDCRST_MAG27-471</name>
</gene>
<evidence type="ECO:0000256" key="1">
    <source>
        <dbReference type="SAM" id="MobiDB-lite"/>
    </source>
</evidence>